<protein>
    <recommendedName>
        <fullName evidence="5">DUF3137 domain-containing protein</fullName>
    </recommendedName>
</protein>
<accession>A0ABW0I286</accession>
<dbReference type="EMBL" id="JBHSMI010000067">
    <property type="protein sequence ID" value="MFC5407439.1"/>
    <property type="molecule type" value="Genomic_DNA"/>
</dbReference>
<keyword evidence="1" id="KW-0175">Coiled coil</keyword>
<proteinExistence type="predicted"/>
<evidence type="ECO:0000256" key="1">
    <source>
        <dbReference type="SAM" id="Coils"/>
    </source>
</evidence>
<comment type="caution">
    <text evidence="3">The sequence shown here is derived from an EMBL/GenBank/DDBJ whole genome shotgun (WGS) entry which is preliminary data.</text>
</comment>
<evidence type="ECO:0000313" key="3">
    <source>
        <dbReference type="EMBL" id="MFC5407439.1"/>
    </source>
</evidence>
<evidence type="ECO:0000313" key="4">
    <source>
        <dbReference type="Proteomes" id="UP001596113"/>
    </source>
</evidence>
<keyword evidence="2" id="KW-0472">Membrane</keyword>
<feature type="transmembrane region" description="Helical" evidence="2">
    <location>
        <begin position="82"/>
        <end position="102"/>
    </location>
</feature>
<evidence type="ECO:0000256" key="2">
    <source>
        <dbReference type="SAM" id="Phobius"/>
    </source>
</evidence>
<dbReference type="RefSeq" id="WP_378140101.1">
    <property type="nucleotide sequence ID" value="NZ_JBHSMI010000067.1"/>
</dbReference>
<keyword evidence="4" id="KW-1185">Reference proteome</keyword>
<reference evidence="4" key="1">
    <citation type="journal article" date="2019" name="Int. J. Syst. Evol. Microbiol.">
        <title>The Global Catalogue of Microorganisms (GCM) 10K type strain sequencing project: providing services to taxonomists for standard genome sequencing and annotation.</title>
        <authorList>
            <consortium name="The Broad Institute Genomics Platform"/>
            <consortium name="The Broad Institute Genome Sequencing Center for Infectious Disease"/>
            <person name="Wu L."/>
            <person name="Ma J."/>
        </authorList>
    </citation>
    <scope>NUCLEOTIDE SEQUENCE [LARGE SCALE GENOMIC DNA]</scope>
    <source>
        <strain evidence="4">CGMCC 1.18575</strain>
    </source>
</reference>
<keyword evidence="2" id="KW-0812">Transmembrane</keyword>
<organism evidence="3 4">
    <name type="scientific">Cohnella soli</name>
    <dbReference type="NCBI Taxonomy" id="425005"/>
    <lineage>
        <taxon>Bacteria</taxon>
        <taxon>Bacillati</taxon>
        <taxon>Bacillota</taxon>
        <taxon>Bacilli</taxon>
        <taxon>Bacillales</taxon>
        <taxon>Paenibacillaceae</taxon>
        <taxon>Cohnella</taxon>
    </lineage>
</organism>
<gene>
    <name evidence="3" type="ORF">ACFPOF_32310</name>
</gene>
<feature type="transmembrane region" description="Helical" evidence="2">
    <location>
        <begin position="55"/>
        <end position="76"/>
    </location>
</feature>
<name>A0ABW0I286_9BACL</name>
<evidence type="ECO:0008006" key="5">
    <source>
        <dbReference type="Google" id="ProtNLM"/>
    </source>
</evidence>
<feature type="coiled-coil region" evidence="1">
    <location>
        <begin position="165"/>
        <end position="199"/>
    </location>
</feature>
<keyword evidence="2" id="KW-1133">Transmembrane helix</keyword>
<dbReference type="Proteomes" id="UP001596113">
    <property type="component" value="Unassembled WGS sequence"/>
</dbReference>
<sequence>MESTKRNYYDDLQKTAKPLDDWLILMRMKEDGHWFWRALKGPVKMIINVFKKVKVAAIIKSIATSTLPVVVGALSWLSNLALWESIGIGAAAAVAVYVICIFKYLSLMCTPGADEFHIGYFKKKRKAEYDRYWSRTVDTDFTFEGLHKFLGSVFGFAGSEKMHYEKQLEMLIEVKDKEIAEYKAELAEYEEDIKDFAEQQEQSDLTLEYITDVLKDLNVTLFRMANGIMDFNDLGIVAGLTIYEYSDELLHKVADVRTSGVSPQTIHIEDPRYKDFSIVQMVHSSDRSPKMMEVRPGYHLITNRMRMHNHVTWYITFHVDAVRNPKALSLLLPSDMIEIREIYRMFHALCLILQRRELSAKDGVQDELTGSRREST</sequence>